<dbReference type="SUPFAM" id="SSF143548">
    <property type="entry name" value="Serine metabolism enzymes domain"/>
    <property type="match status" value="1"/>
</dbReference>
<keyword evidence="5 11" id="KW-0004">4Fe-4S</keyword>
<dbReference type="Pfam" id="PF01842">
    <property type="entry name" value="ACT"/>
    <property type="match status" value="1"/>
</dbReference>
<dbReference type="CDD" id="cd04903">
    <property type="entry name" value="ACT_LSD"/>
    <property type="match status" value="1"/>
</dbReference>
<evidence type="ECO:0000256" key="2">
    <source>
        <dbReference type="ARBA" id="ARBA00004742"/>
    </source>
</evidence>
<dbReference type="Proteomes" id="UP000095488">
    <property type="component" value="Unassembled WGS sequence"/>
</dbReference>
<keyword evidence="8 11" id="KW-0411">Iron-sulfur</keyword>
<dbReference type="GO" id="GO:0003941">
    <property type="term" value="F:L-serine ammonia-lyase activity"/>
    <property type="evidence" value="ECO:0007669"/>
    <property type="project" value="UniProtKB-EC"/>
</dbReference>
<keyword evidence="6 11" id="KW-0479">Metal-binding</keyword>
<evidence type="ECO:0000256" key="10">
    <source>
        <dbReference type="ARBA" id="ARBA00049406"/>
    </source>
</evidence>
<dbReference type="NCBIfam" id="TIGR00719">
    <property type="entry name" value="sda_beta"/>
    <property type="match status" value="1"/>
</dbReference>
<comment type="catalytic activity">
    <reaction evidence="10 11 12">
        <text>L-serine = pyruvate + NH4(+)</text>
        <dbReference type="Rhea" id="RHEA:19169"/>
        <dbReference type="ChEBI" id="CHEBI:15361"/>
        <dbReference type="ChEBI" id="CHEBI:28938"/>
        <dbReference type="ChEBI" id="CHEBI:33384"/>
        <dbReference type="EC" id="4.3.1.17"/>
    </reaction>
</comment>
<evidence type="ECO:0000313" key="15">
    <source>
        <dbReference type="Proteomes" id="UP000095488"/>
    </source>
</evidence>
<comment type="pathway">
    <text evidence="2 11">Carbohydrate biosynthesis; gluconeogenesis.</text>
</comment>
<organism evidence="14 15">
    <name type="scientific">Sarcina ventriculi</name>
    <name type="common">Clostridium ventriculi</name>
    <dbReference type="NCBI Taxonomy" id="1267"/>
    <lineage>
        <taxon>Bacteria</taxon>
        <taxon>Bacillati</taxon>
        <taxon>Bacillota</taxon>
        <taxon>Clostridia</taxon>
        <taxon>Eubacteriales</taxon>
        <taxon>Clostridiaceae</taxon>
        <taxon>Sarcina</taxon>
    </lineage>
</organism>
<dbReference type="InterPro" id="IPR004643">
    <property type="entry name" value="Fe-S_L-Ser_bsu"/>
</dbReference>
<dbReference type="InterPro" id="IPR029009">
    <property type="entry name" value="ASB_dom_sf"/>
</dbReference>
<dbReference type="InterPro" id="IPR002912">
    <property type="entry name" value="ACT_dom"/>
</dbReference>
<accession>A0ABP2AQD0</accession>
<evidence type="ECO:0000256" key="12">
    <source>
        <dbReference type="RuleBase" id="RU366059"/>
    </source>
</evidence>
<comment type="similarity">
    <text evidence="3 11 12">Belongs to the iron-sulfur dependent L-serine dehydratase family.</text>
</comment>
<dbReference type="InterPro" id="IPR005131">
    <property type="entry name" value="Ser_deHydtase_bsu"/>
</dbReference>
<evidence type="ECO:0000256" key="1">
    <source>
        <dbReference type="ARBA" id="ARBA00001966"/>
    </source>
</evidence>
<comment type="caution">
    <text evidence="14">The sequence shown here is derived from an EMBL/GenBank/DDBJ whole genome shotgun (WGS) entry which is preliminary data.</text>
</comment>
<dbReference type="Gene3D" id="3.30.1330.90">
    <property type="entry name" value="D-3-phosphoglycerate dehydrogenase, domain 3"/>
    <property type="match status" value="1"/>
</dbReference>
<dbReference type="RefSeq" id="WP_055259110.1">
    <property type="nucleotide sequence ID" value="NZ_CABIXL010000004.1"/>
</dbReference>
<dbReference type="Gene3D" id="3.30.70.260">
    <property type="match status" value="1"/>
</dbReference>
<keyword evidence="4 11" id="KW-0312">Gluconeogenesis</keyword>
<dbReference type="SUPFAM" id="SSF55021">
    <property type="entry name" value="ACT-like"/>
    <property type="match status" value="1"/>
</dbReference>
<evidence type="ECO:0000256" key="8">
    <source>
        <dbReference type="ARBA" id="ARBA00023014"/>
    </source>
</evidence>
<dbReference type="PIRSF" id="PIRSF036692">
    <property type="entry name" value="SDH_B"/>
    <property type="match status" value="1"/>
</dbReference>
<evidence type="ECO:0000256" key="3">
    <source>
        <dbReference type="ARBA" id="ARBA00008636"/>
    </source>
</evidence>
<keyword evidence="15" id="KW-1185">Reference proteome</keyword>
<evidence type="ECO:0000256" key="11">
    <source>
        <dbReference type="PIRNR" id="PIRNR036692"/>
    </source>
</evidence>
<evidence type="ECO:0000256" key="9">
    <source>
        <dbReference type="ARBA" id="ARBA00023239"/>
    </source>
</evidence>
<dbReference type="InterPro" id="IPR045865">
    <property type="entry name" value="ACT-like_dom_sf"/>
</dbReference>
<evidence type="ECO:0000259" key="13">
    <source>
        <dbReference type="PROSITE" id="PS51671"/>
    </source>
</evidence>
<proteinExistence type="inferred from homology"/>
<dbReference type="PROSITE" id="PS51671">
    <property type="entry name" value="ACT"/>
    <property type="match status" value="1"/>
</dbReference>
<evidence type="ECO:0000256" key="5">
    <source>
        <dbReference type="ARBA" id="ARBA00022485"/>
    </source>
</evidence>
<dbReference type="PANTHER" id="PTHR30182">
    <property type="entry name" value="L-SERINE DEHYDRATASE"/>
    <property type="match status" value="1"/>
</dbReference>
<dbReference type="Pfam" id="PF03315">
    <property type="entry name" value="SDH_beta"/>
    <property type="match status" value="1"/>
</dbReference>
<evidence type="ECO:0000256" key="7">
    <source>
        <dbReference type="ARBA" id="ARBA00023004"/>
    </source>
</evidence>
<reference evidence="14 15" key="1">
    <citation type="submission" date="2015-09" db="EMBL/GenBank/DDBJ databases">
        <authorList>
            <consortium name="Pathogen Informatics"/>
            <person name="Wu L."/>
            <person name="Ma J."/>
        </authorList>
    </citation>
    <scope>NUCLEOTIDE SEQUENCE [LARGE SCALE GENOMIC DNA]</scope>
    <source>
        <strain evidence="14 15">2789STDY5834858</strain>
    </source>
</reference>
<comment type="cofactor">
    <cofactor evidence="1 12">
        <name>[4Fe-4S] cluster</name>
        <dbReference type="ChEBI" id="CHEBI:49883"/>
    </cofactor>
</comment>
<name>A0ABP2AQD0_SARVE</name>
<feature type="domain" description="ACT" evidence="13">
    <location>
        <begin position="150"/>
        <end position="222"/>
    </location>
</feature>
<dbReference type="InterPro" id="IPR051318">
    <property type="entry name" value="Fe-S_L-Ser"/>
</dbReference>
<evidence type="ECO:0000256" key="6">
    <source>
        <dbReference type="ARBA" id="ARBA00022723"/>
    </source>
</evidence>
<dbReference type="PANTHER" id="PTHR30182:SF12">
    <property type="entry name" value="L-SERINE DEHYDRATASE, BETA CHAIN-RELATED"/>
    <property type="match status" value="1"/>
</dbReference>
<keyword evidence="7 11" id="KW-0408">Iron</keyword>
<evidence type="ECO:0000256" key="4">
    <source>
        <dbReference type="ARBA" id="ARBA00022432"/>
    </source>
</evidence>
<dbReference type="EMBL" id="CYZR01000004">
    <property type="protein sequence ID" value="CUN93727.1"/>
    <property type="molecule type" value="Genomic_DNA"/>
</dbReference>
<sequence length="228" mass="24927">MKNFGIFDIIGPIMIGPSSSHTAGAARLGKVAKSICGHNKLKKVTFLLHGSFAKTYKGHGTDKALVAGILGMEPSDVRLRNSLDIAKEQSLEIEFKECDLGNEHPNTVKFLMTTVDNTYCEVMGSSIGGGNIRITEVNGNSLDFSGEYPTLIISQKDVPGVVCKVSEIVYKYNVNIAFMKVFRIEKGKSAVMIFELDNTLDEHIIEDIKKVDYVNKIIVLNPVEGGIS</sequence>
<gene>
    <name evidence="14" type="primary">sdhB</name>
    <name evidence="14" type="ORF">ERS852473_01489</name>
</gene>
<keyword evidence="9 11" id="KW-0456">Lyase</keyword>
<protein>
    <recommendedName>
        <fullName evidence="11">L-serine deaminase</fullName>
    </recommendedName>
</protein>
<evidence type="ECO:0000313" key="14">
    <source>
        <dbReference type="EMBL" id="CUN93727.1"/>
    </source>
</evidence>